<gene>
    <name evidence="2" type="ORF">SAMN02745204_00846</name>
</gene>
<feature type="transmembrane region" description="Helical" evidence="1">
    <location>
        <begin position="75"/>
        <end position="98"/>
    </location>
</feature>
<evidence type="ECO:0000313" key="3">
    <source>
        <dbReference type="Proteomes" id="UP000242857"/>
    </source>
</evidence>
<dbReference type="Proteomes" id="UP000242857">
    <property type="component" value="Unassembled WGS sequence"/>
</dbReference>
<evidence type="ECO:0000313" key="2">
    <source>
        <dbReference type="EMBL" id="SHE64580.1"/>
    </source>
</evidence>
<dbReference type="STRING" id="213588.SAMN02745204_00846"/>
<proteinExistence type="predicted"/>
<sequence>MAEVFDRLIVHNRVFIWIALAAGALLLIPLLAMQFDLGVHWTVGDFLVMGTLLLTAGWAFVLMARRVSARHRWKVGLAVLAVFLYLWAELAVGVLTSLGS</sequence>
<name>A0A1M4V6Q1_9GAMM</name>
<keyword evidence="1" id="KW-0812">Transmembrane</keyword>
<keyword evidence="1" id="KW-1133">Transmembrane helix</keyword>
<keyword evidence="1" id="KW-0472">Membrane</keyword>
<feature type="transmembrane region" description="Helical" evidence="1">
    <location>
        <begin position="14"/>
        <end position="35"/>
    </location>
</feature>
<accession>A0A1M4V6Q1</accession>
<evidence type="ECO:0000256" key="1">
    <source>
        <dbReference type="SAM" id="Phobius"/>
    </source>
</evidence>
<feature type="transmembrane region" description="Helical" evidence="1">
    <location>
        <begin position="41"/>
        <end position="63"/>
    </location>
</feature>
<dbReference type="AlphaFoldDB" id="A0A1M4V6Q1"/>
<dbReference type="EMBL" id="FQUK01000010">
    <property type="protein sequence ID" value="SHE64580.1"/>
    <property type="molecule type" value="Genomic_DNA"/>
</dbReference>
<dbReference type="RefSeq" id="WP_084602339.1">
    <property type="nucleotide sequence ID" value="NZ_FQUK01000010.1"/>
</dbReference>
<reference evidence="3" key="1">
    <citation type="submission" date="2016-11" db="EMBL/GenBank/DDBJ databases">
        <authorList>
            <person name="Varghese N."/>
            <person name="Submissions S."/>
        </authorList>
    </citation>
    <scope>NUCLEOTIDE SEQUENCE [LARGE SCALE GENOMIC DNA]</scope>
    <source>
        <strain evidence="3">DSM 14834</strain>
    </source>
</reference>
<protein>
    <submittedName>
        <fullName evidence="2">Uncharacterized protein</fullName>
    </submittedName>
</protein>
<organism evidence="2 3">
    <name type="scientific">Thermomonas hydrothermalis</name>
    <dbReference type="NCBI Taxonomy" id="213588"/>
    <lineage>
        <taxon>Bacteria</taxon>
        <taxon>Pseudomonadati</taxon>
        <taxon>Pseudomonadota</taxon>
        <taxon>Gammaproteobacteria</taxon>
        <taxon>Lysobacterales</taxon>
        <taxon>Lysobacteraceae</taxon>
        <taxon>Thermomonas</taxon>
    </lineage>
</organism>
<keyword evidence="3" id="KW-1185">Reference proteome</keyword>